<reference evidence="2 3" key="1">
    <citation type="journal article" date="2015" name="Sci. Rep.">
        <title>Chromosome-level genome map provides insights into diverse defense mechanisms in the medicinal fungus Ganoderma sinense.</title>
        <authorList>
            <person name="Zhu Y."/>
            <person name="Xu J."/>
            <person name="Sun C."/>
            <person name="Zhou S."/>
            <person name="Xu H."/>
            <person name="Nelson D.R."/>
            <person name="Qian J."/>
            <person name="Song J."/>
            <person name="Luo H."/>
            <person name="Xiang L."/>
            <person name="Li Y."/>
            <person name="Xu Z."/>
            <person name="Ji A."/>
            <person name="Wang L."/>
            <person name="Lu S."/>
            <person name="Hayward A."/>
            <person name="Sun W."/>
            <person name="Li X."/>
            <person name="Schwartz D.C."/>
            <person name="Wang Y."/>
            <person name="Chen S."/>
        </authorList>
    </citation>
    <scope>NUCLEOTIDE SEQUENCE [LARGE SCALE GENOMIC DNA]</scope>
    <source>
        <strain evidence="2 3">ZZ0214-1</strain>
    </source>
</reference>
<sequence length="726" mass="79772">MVTSTSSYPHATSPVLSRITTPARILRATPASYLDGPSRRATYLGTGRAPSVHPSFITSRTTRGSLRHQAEVDQLNAAVAGLLDDPDLFAEVPSFEATHNHLDPSSDEAEAQDLLTRSLSPLTRTPTPEPNQASSPRDPSPDLAYLNTLPEQWPDLPLARPNSAQPSFLPIFGHLVQQLRARNLTMAQPYRMPPRGASGAPSFDPIADSLEIVSDNGTPWIKALDYLAKKYGIRHIRISGYNSRANGIIERPHFDVRQALFKAAGGDQSRWAHFLHHVLWASRITIRRQLGCSPYFAVTGCHPVLPLDIVEATFLMPAPDTLLPTADLIGARARALARRQDDLARIHTQVYHARNEAARTLERKHGASIADFDFKRGALVLMRNTAIEKSLNRKMRPRYLGPYVVLSRNRGGAYILCELDGSVLDRTIAAFRLYLYDPRHVANVLRRCLEQPIMVTKEELLSMSPEFCASTRELCTTRKVPTEPVLSQDEVALPFASDSDEQPADQSARKHDALLAALPATFEAAQVASSGDPPPGTLVVPDPVDMYLKSLPADAERKPVKVSVESAAIRAIPGVFSSGTEISCIHDDGCSIVSMSEGVCHHLGLSYDPRVILQMQSANGACDYSLGLARNVPVRFGTITVYLQFHVIRSPAYDVLLGRPFDLLTSSIIHTKPDGSQTITLHDPNSDTVTTIPTAPRRPPEFVHTDPSRPAHHRTTVEDVPEDFQD</sequence>
<keyword evidence="3" id="KW-1185">Reference proteome</keyword>
<dbReference type="PANTHER" id="PTHR38681:SF1">
    <property type="entry name" value="RETROVIRUS-RELATED POL POLYPROTEIN FROM TRANSPOSON 412-LIKE PROTEIN"/>
    <property type="match status" value="1"/>
</dbReference>
<dbReference type="AlphaFoldDB" id="A0A2G8SEV3"/>
<comment type="caution">
    <text evidence="2">The sequence shown here is derived from an EMBL/GenBank/DDBJ whole genome shotgun (WGS) entry which is preliminary data.</text>
</comment>
<dbReference type="InterPro" id="IPR021109">
    <property type="entry name" value="Peptidase_aspartic_dom_sf"/>
</dbReference>
<proteinExistence type="predicted"/>
<accession>A0A2G8SEV3</accession>
<feature type="region of interest" description="Disordered" evidence="1">
    <location>
        <begin position="118"/>
        <end position="147"/>
    </location>
</feature>
<dbReference type="OrthoDB" id="2801388at2759"/>
<dbReference type="GO" id="GO:0003676">
    <property type="term" value="F:nucleic acid binding"/>
    <property type="evidence" value="ECO:0007669"/>
    <property type="project" value="InterPro"/>
</dbReference>
<dbReference type="STRING" id="1077348.A0A2G8SEV3"/>
<dbReference type="CDD" id="cd00303">
    <property type="entry name" value="retropepsin_like"/>
    <property type="match status" value="1"/>
</dbReference>
<name>A0A2G8SEV3_9APHY</name>
<evidence type="ECO:0000313" key="3">
    <source>
        <dbReference type="Proteomes" id="UP000230002"/>
    </source>
</evidence>
<dbReference type="InterPro" id="IPR036397">
    <property type="entry name" value="RNaseH_sf"/>
</dbReference>
<dbReference type="InterPro" id="IPR012337">
    <property type="entry name" value="RNaseH-like_sf"/>
</dbReference>
<evidence type="ECO:0000313" key="2">
    <source>
        <dbReference type="EMBL" id="PIL32227.1"/>
    </source>
</evidence>
<evidence type="ECO:0008006" key="4">
    <source>
        <dbReference type="Google" id="ProtNLM"/>
    </source>
</evidence>
<dbReference type="Gene3D" id="2.40.70.10">
    <property type="entry name" value="Acid Proteases"/>
    <property type="match status" value="1"/>
</dbReference>
<feature type="compositionally biased region" description="Basic and acidic residues" evidence="1">
    <location>
        <begin position="698"/>
        <end position="709"/>
    </location>
</feature>
<dbReference type="PANTHER" id="PTHR38681">
    <property type="entry name" value="RETROVIRUS-RELATED POL POLYPROTEIN FROM TRANSPOSON 412-LIKE PROTEIN-RELATED"/>
    <property type="match status" value="1"/>
</dbReference>
<dbReference type="Gene3D" id="3.30.420.10">
    <property type="entry name" value="Ribonuclease H-like superfamily/Ribonuclease H"/>
    <property type="match status" value="1"/>
</dbReference>
<dbReference type="Proteomes" id="UP000230002">
    <property type="component" value="Unassembled WGS sequence"/>
</dbReference>
<feature type="region of interest" description="Disordered" evidence="1">
    <location>
        <begin position="675"/>
        <end position="726"/>
    </location>
</feature>
<protein>
    <recommendedName>
        <fullName evidence="4">Integrase catalytic domain-containing protein</fullName>
    </recommendedName>
</protein>
<gene>
    <name evidence="2" type="ORF">GSI_05472</name>
</gene>
<evidence type="ECO:0000256" key="1">
    <source>
        <dbReference type="SAM" id="MobiDB-lite"/>
    </source>
</evidence>
<dbReference type="EMBL" id="AYKW01000011">
    <property type="protein sequence ID" value="PIL32227.1"/>
    <property type="molecule type" value="Genomic_DNA"/>
</dbReference>
<organism evidence="2 3">
    <name type="scientific">Ganoderma sinense ZZ0214-1</name>
    <dbReference type="NCBI Taxonomy" id="1077348"/>
    <lineage>
        <taxon>Eukaryota</taxon>
        <taxon>Fungi</taxon>
        <taxon>Dikarya</taxon>
        <taxon>Basidiomycota</taxon>
        <taxon>Agaricomycotina</taxon>
        <taxon>Agaricomycetes</taxon>
        <taxon>Polyporales</taxon>
        <taxon>Polyporaceae</taxon>
        <taxon>Ganoderma</taxon>
    </lineage>
</organism>
<dbReference type="SUPFAM" id="SSF53098">
    <property type="entry name" value="Ribonuclease H-like"/>
    <property type="match status" value="1"/>
</dbReference>